<gene>
    <name evidence="2" type="ORF">SAMN02745219_01263</name>
</gene>
<evidence type="ECO:0000313" key="3">
    <source>
        <dbReference type="Proteomes" id="UP000184529"/>
    </source>
</evidence>
<evidence type="ECO:0000259" key="1">
    <source>
        <dbReference type="Pfam" id="PF07929"/>
    </source>
</evidence>
<proteinExistence type="predicted"/>
<feature type="domain" description="Plasmid pRiA4b Orf3-like" evidence="1">
    <location>
        <begin position="1"/>
        <end position="144"/>
    </location>
</feature>
<dbReference type="EMBL" id="FQZM01000014">
    <property type="protein sequence ID" value="SHI88436.1"/>
    <property type="molecule type" value="Genomic_DNA"/>
</dbReference>
<dbReference type="Gene3D" id="3.10.290.30">
    <property type="entry name" value="MM3350-like"/>
    <property type="match status" value="1"/>
</dbReference>
<dbReference type="AlphaFoldDB" id="A0A1M6ESQ6"/>
<feature type="non-terminal residue" evidence="2">
    <location>
        <position position="1"/>
    </location>
</feature>
<dbReference type="STRING" id="1121432.SAMN02745219_01263"/>
<dbReference type="Proteomes" id="UP000184529">
    <property type="component" value="Unassembled WGS sequence"/>
</dbReference>
<dbReference type="PANTHER" id="PTHR41878">
    <property type="entry name" value="LEXA REPRESSOR-RELATED"/>
    <property type="match status" value="1"/>
</dbReference>
<protein>
    <submittedName>
        <fullName evidence="2">PRiA4b ORF-3-like protein</fullName>
    </submittedName>
</protein>
<dbReference type="OrthoDB" id="9801392at2"/>
<accession>A0A1M6ESQ6</accession>
<sequence length="155" mass="17898">QAAFGWQDYHLFDFDFGDVVVHVPDPDYAPGELYGGAKELNAKRTKIDALLGERKKCVYTYDFGDNWRHDVILETILPAEERRHYPVCIAGARHRPPEDVGGVSGYEEFLNIISDPEHPEYNDYLIWAEKDTGGRKFDPEYFYINEVNRALAKIK</sequence>
<dbReference type="PANTHER" id="PTHR41878:SF1">
    <property type="entry name" value="TNPR PROTEIN"/>
    <property type="match status" value="1"/>
</dbReference>
<dbReference type="Pfam" id="PF07929">
    <property type="entry name" value="PRiA4_ORF3"/>
    <property type="match status" value="1"/>
</dbReference>
<dbReference type="RefSeq" id="WP_131821467.1">
    <property type="nucleotide sequence ID" value="NZ_FQZM01000014.1"/>
</dbReference>
<dbReference type="InterPro" id="IPR024047">
    <property type="entry name" value="MM3350-like_sf"/>
</dbReference>
<evidence type="ECO:0000313" key="2">
    <source>
        <dbReference type="EMBL" id="SHI88436.1"/>
    </source>
</evidence>
<organism evidence="2 3">
    <name type="scientific">Desulfofundulus thermosubterraneus DSM 16057</name>
    <dbReference type="NCBI Taxonomy" id="1121432"/>
    <lineage>
        <taxon>Bacteria</taxon>
        <taxon>Bacillati</taxon>
        <taxon>Bacillota</taxon>
        <taxon>Clostridia</taxon>
        <taxon>Eubacteriales</taxon>
        <taxon>Peptococcaceae</taxon>
        <taxon>Desulfofundulus</taxon>
    </lineage>
</organism>
<keyword evidence="3" id="KW-1185">Reference proteome</keyword>
<dbReference type="SUPFAM" id="SSF159941">
    <property type="entry name" value="MM3350-like"/>
    <property type="match status" value="1"/>
</dbReference>
<dbReference type="InterPro" id="IPR012912">
    <property type="entry name" value="Plasmid_pRiA4b_Orf3-like"/>
</dbReference>
<reference evidence="3" key="1">
    <citation type="submission" date="2016-11" db="EMBL/GenBank/DDBJ databases">
        <authorList>
            <person name="Varghese N."/>
            <person name="Submissions S."/>
        </authorList>
    </citation>
    <scope>NUCLEOTIDE SEQUENCE [LARGE SCALE GENOMIC DNA]</scope>
    <source>
        <strain evidence="3">DSM 16057</strain>
    </source>
</reference>
<name>A0A1M6ESQ6_9FIRM</name>